<dbReference type="AlphaFoldDB" id="A0A7G1KB77"/>
<dbReference type="PANTHER" id="PTHR30055:SF226">
    <property type="entry name" value="HTH-TYPE TRANSCRIPTIONAL REGULATOR PKSA"/>
    <property type="match status" value="1"/>
</dbReference>
<dbReference type="GeneID" id="80344832"/>
<accession>A0A7G1KB77</accession>
<dbReference type="GO" id="GO:0000976">
    <property type="term" value="F:transcription cis-regulatory region binding"/>
    <property type="evidence" value="ECO:0007669"/>
    <property type="project" value="TreeGrafter"/>
</dbReference>
<dbReference type="Proteomes" id="UP000516173">
    <property type="component" value="Chromosome"/>
</dbReference>
<feature type="domain" description="HTH tetR-type" evidence="3">
    <location>
        <begin position="14"/>
        <end position="74"/>
    </location>
</feature>
<organism evidence="4 5">
    <name type="scientific">Nocardia wallacei</name>
    <dbReference type="NCBI Taxonomy" id="480035"/>
    <lineage>
        <taxon>Bacteria</taxon>
        <taxon>Bacillati</taxon>
        <taxon>Actinomycetota</taxon>
        <taxon>Actinomycetes</taxon>
        <taxon>Mycobacteriales</taxon>
        <taxon>Nocardiaceae</taxon>
        <taxon>Nocardia</taxon>
    </lineage>
</organism>
<dbReference type="InterPro" id="IPR009057">
    <property type="entry name" value="Homeodomain-like_sf"/>
</dbReference>
<reference evidence="4 5" key="1">
    <citation type="submission" date="2020-08" db="EMBL/GenBank/DDBJ databases">
        <title>Genome Sequencing of Nocardia wallacei strain FMUON74 and assembly.</title>
        <authorList>
            <person name="Toyokawa M."/>
            <person name="Uesaka K."/>
        </authorList>
    </citation>
    <scope>NUCLEOTIDE SEQUENCE [LARGE SCALE GENOMIC DNA]</scope>
    <source>
        <strain evidence="4 5">FMUON74</strain>
    </source>
</reference>
<gene>
    <name evidence="4" type="ORF">NWFMUON74_02000</name>
</gene>
<proteinExistence type="predicted"/>
<evidence type="ECO:0000313" key="4">
    <source>
        <dbReference type="EMBL" id="BCK52428.1"/>
    </source>
</evidence>
<dbReference type="Gene3D" id="1.10.357.10">
    <property type="entry name" value="Tetracycline Repressor, domain 2"/>
    <property type="match status" value="1"/>
</dbReference>
<sequence length="289" mass="29154">MRARSTSGAVVAGGSTKDAIRDAAIRLFSSKGFDHASLREVADAVGITKASLYYHYASKKDLLLAIIEPIFDDLNAVVAELDRVPYGPDTVREVLTRQLHALLRHRTAGAMCVRDTVAIINAIGDRYPDMIDMHRRLCDWLSGANPTPEQRLRASAALEVLGAALWSKELSPDTGDELIERVLLNAAFGVLGVDGSAPPPPLSGPVTHYETGVGGAAGAAAGYEAGAGGAAGVAAGYEAGVSGPAGVAAGYEAGVGGAAGVGGGYEAGGGAAVVAVGGPGAGSGRAHQR</sequence>
<evidence type="ECO:0000259" key="3">
    <source>
        <dbReference type="PROSITE" id="PS50977"/>
    </source>
</evidence>
<dbReference type="KEGG" id="nwl:NWFMUON74_02000"/>
<evidence type="ECO:0000256" key="2">
    <source>
        <dbReference type="PROSITE-ProRule" id="PRU00335"/>
    </source>
</evidence>
<evidence type="ECO:0000256" key="1">
    <source>
        <dbReference type="ARBA" id="ARBA00023125"/>
    </source>
</evidence>
<dbReference type="Pfam" id="PF00440">
    <property type="entry name" value="TetR_N"/>
    <property type="match status" value="1"/>
</dbReference>
<dbReference type="InterPro" id="IPR001647">
    <property type="entry name" value="HTH_TetR"/>
</dbReference>
<dbReference type="GO" id="GO:0003700">
    <property type="term" value="F:DNA-binding transcription factor activity"/>
    <property type="evidence" value="ECO:0007669"/>
    <property type="project" value="TreeGrafter"/>
</dbReference>
<dbReference type="SUPFAM" id="SSF46689">
    <property type="entry name" value="Homeodomain-like"/>
    <property type="match status" value="1"/>
</dbReference>
<dbReference type="EMBL" id="AP023396">
    <property type="protein sequence ID" value="BCK52428.1"/>
    <property type="molecule type" value="Genomic_DNA"/>
</dbReference>
<protein>
    <recommendedName>
        <fullName evidence="3">HTH tetR-type domain-containing protein</fullName>
    </recommendedName>
</protein>
<evidence type="ECO:0000313" key="5">
    <source>
        <dbReference type="Proteomes" id="UP000516173"/>
    </source>
</evidence>
<feature type="DNA-binding region" description="H-T-H motif" evidence="2">
    <location>
        <begin position="37"/>
        <end position="56"/>
    </location>
</feature>
<dbReference type="RefSeq" id="WP_197986951.1">
    <property type="nucleotide sequence ID" value="NZ_AP023396.1"/>
</dbReference>
<dbReference type="InterPro" id="IPR050109">
    <property type="entry name" value="HTH-type_TetR-like_transc_reg"/>
</dbReference>
<keyword evidence="5" id="KW-1185">Reference proteome</keyword>
<dbReference type="PANTHER" id="PTHR30055">
    <property type="entry name" value="HTH-TYPE TRANSCRIPTIONAL REGULATOR RUTR"/>
    <property type="match status" value="1"/>
</dbReference>
<dbReference type="PRINTS" id="PR00455">
    <property type="entry name" value="HTHTETR"/>
</dbReference>
<name>A0A7G1KB77_9NOCA</name>
<keyword evidence="1 2" id="KW-0238">DNA-binding</keyword>
<dbReference type="PROSITE" id="PS50977">
    <property type="entry name" value="HTH_TETR_2"/>
    <property type="match status" value="1"/>
</dbReference>